<protein>
    <submittedName>
        <fullName evidence="4">Methyltransferase type 12</fullName>
    </submittedName>
</protein>
<dbReference type="InterPro" id="IPR029063">
    <property type="entry name" value="SAM-dependent_MTases_sf"/>
</dbReference>
<sequence>MKNFHFFIAVVLLSLSLAGCWNSGPDPTKEYNEDPTLNGTPDELGMTDDYSNTNRVIWQKPELVLDRMGDISDKVVADIGAGTGYFAFRLTPLAKKVIAIDIDRNLVNYIDSIRTVELSDADQSKLETRLADPNDPHLKPNETNVVLMVNTYLYLSNRIEYLQNLKKGIAPGGKIIIVDVKRHRLPQGEFLPPLAIRVPQHQVEDELEQAGFQLLNSDDTSLIYQYMVVAQKKP</sequence>
<feature type="signal peptide" evidence="2">
    <location>
        <begin position="1"/>
        <end position="23"/>
    </location>
</feature>
<dbReference type="CDD" id="cd02440">
    <property type="entry name" value="AdoMet_MTases"/>
    <property type="match status" value="1"/>
</dbReference>
<reference key="2">
    <citation type="submission" date="2011-04" db="EMBL/GenBank/DDBJ databases">
        <title>Complete sequence of chromosome of Haliscomenobacter hydrossis DSM 1100.</title>
        <authorList>
            <consortium name="US DOE Joint Genome Institute (JGI-PGF)"/>
            <person name="Lucas S."/>
            <person name="Han J."/>
            <person name="Lapidus A."/>
            <person name="Bruce D."/>
            <person name="Goodwin L."/>
            <person name="Pitluck S."/>
            <person name="Peters L."/>
            <person name="Kyrpides N."/>
            <person name="Mavromatis K."/>
            <person name="Ivanova N."/>
            <person name="Ovchinnikova G."/>
            <person name="Pagani I."/>
            <person name="Daligault H."/>
            <person name="Detter J.C."/>
            <person name="Han C."/>
            <person name="Land M."/>
            <person name="Hauser L."/>
            <person name="Markowitz V."/>
            <person name="Cheng J.-F."/>
            <person name="Hugenholtz P."/>
            <person name="Woyke T."/>
            <person name="Wu D."/>
            <person name="Verbarg S."/>
            <person name="Frueling A."/>
            <person name="Brambilla E."/>
            <person name="Klenk H.-P."/>
            <person name="Eisen J.A."/>
        </authorList>
    </citation>
    <scope>NUCLEOTIDE SEQUENCE</scope>
    <source>
        <strain>DSM 1100</strain>
    </source>
</reference>
<dbReference type="SUPFAM" id="SSF53335">
    <property type="entry name" value="S-adenosyl-L-methionine-dependent methyltransferases"/>
    <property type="match status" value="1"/>
</dbReference>
<dbReference type="eggNOG" id="COG0500">
    <property type="taxonomic scope" value="Bacteria"/>
</dbReference>
<evidence type="ECO:0000256" key="2">
    <source>
        <dbReference type="SAM" id="SignalP"/>
    </source>
</evidence>
<keyword evidence="5" id="KW-1185">Reference proteome</keyword>
<dbReference type="STRING" id="760192.Halhy_3448"/>
<dbReference type="HOGENOM" id="CLU_037990_16_0_10"/>
<dbReference type="RefSeq" id="WP_013765844.1">
    <property type="nucleotide sequence ID" value="NC_015510.1"/>
</dbReference>
<evidence type="ECO:0000313" key="4">
    <source>
        <dbReference type="EMBL" id="AEE51304.1"/>
    </source>
</evidence>
<name>F4KVJ1_HALH1</name>
<dbReference type="GO" id="GO:0008168">
    <property type="term" value="F:methyltransferase activity"/>
    <property type="evidence" value="ECO:0007669"/>
    <property type="project" value="UniProtKB-KW"/>
</dbReference>
<proteinExistence type="predicted"/>
<feature type="region of interest" description="Disordered" evidence="1">
    <location>
        <begin position="27"/>
        <end position="48"/>
    </location>
</feature>
<accession>F4KVJ1</accession>
<feature type="chain" id="PRO_5003316114" evidence="2">
    <location>
        <begin position="24"/>
        <end position="234"/>
    </location>
</feature>
<keyword evidence="4" id="KW-0808">Transferase</keyword>
<evidence type="ECO:0000313" key="5">
    <source>
        <dbReference type="Proteomes" id="UP000008461"/>
    </source>
</evidence>
<feature type="domain" description="Methyltransferase type 12" evidence="3">
    <location>
        <begin position="78"/>
        <end position="175"/>
    </location>
</feature>
<dbReference type="Proteomes" id="UP000008461">
    <property type="component" value="Chromosome"/>
</dbReference>
<keyword evidence="2" id="KW-0732">Signal</keyword>
<dbReference type="PROSITE" id="PS51257">
    <property type="entry name" value="PROKAR_LIPOPROTEIN"/>
    <property type="match status" value="1"/>
</dbReference>
<keyword evidence="4" id="KW-0489">Methyltransferase</keyword>
<evidence type="ECO:0000259" key="3">
    <source>
        <dbReference type="Pfam" id="PF08242"/>
    </source>
</evidence>
<dbReference type="AlphaFoldDB" id="F4KVJ1"/>
<dbReference type="GO" id="GO:0032259">
    <property type="term" value="P:methylation"/>
    <property type="evidence" value="ECO:0007669"/>
    <property type="project" value="UniProtKB-KW"/>
</dbReference>
<gene>
    <name evidence="4" type="ordered locus">Halhy_3448</name>
</gene>
<dbReference type="OrthoDB" id="9784101at2"/>
<dbReference type="PANTHER" id="PTHR43861">
    <property type="entry name" value="TRANS-ACONITATE 2-METHYLTRANSFERASE-RELATED"/>
    <property type="match status" value="1"/>
</dbReference>
<evidence type="ECO:0000256" key="1">
    <source>
        <dbReference type="SAM" id="MobiDB-lite"/>
    </source>
</evidence>
<organism evidence="4 5">
    <name type="scientific">Haliscomenobacter hydrossis (strain ATCC 27775 / DSM 1100 / LMG 10767 / O)</name>
    <dbReference type="NCBI Taxonomy" id="760192"/>
    <lineage>
        <taxon>Bacteria</taxon>
        <taxon>Pseudomonadati</taxon>
        <taxon>Bacteroidota</taxon>
        <taxon>Saprospiria</taxon>
        <taxon>Saprospirales</taxon>
        <taxon>Haliscomenobacteraceae</taxon>
        <taxon>Haliscomenobacter</taxon>
    </lineage>
</organism>
<dbReference type="Pfam" id="PF08242">
    <property type="entry name" value="Methyltransf_12"/>
    <property type="match status" value="1"/>
</dbReference>
<dbReference type="InterPro" id="IPR013217">
    <property type="entry name" value="Methyltransf_12"/>
</dbReference>
<dbReference type="Gene3D" id="3.40.50.150">
    <property type="entry name" value="Vaccinia Virus protein VP39"/>
    <property type="match status" value="1"/>
</dbReference>
<reference evidence="4 5" key="1">
    <citation type="journal article" date="2011" name="Stand. Genomic Sci.">
        <title>Complete genome sequence of Haliscomenobacter hydrossis type strain (O).</title>
        <authorList>
            <consortium name="US DOE Joint Genome Institute (JGI-PGF)"/>
            <person name="Daligault H."/>
            <person name="Lapidus A."/>
            <person name="Zeytun A."/>
            <person name="Nolan M."/>
            <person name="Lucas S."/>
            <person name="Del Rio T.G."/>
            <person name="Tice H."/>
            <person name="Cheng J.F."/>
            <person name="Tapia R."/>
            <person name="Han C."/>
            <person name="Goodwin L."/>
            <person name="Pitluck S."/>
            <person name="Liolios K."/>
            <person name="Pagani I."/>
            <person name="Ivanova N."/>
            <person name="Huntemann M."/>
            <person name="Mavromatis K."/>
            <person name="Mikhailova N."/>
            <person name="Pati A."/>
            <person name="Chen A."/>
            <person name="Palaniappan K."/>
            <person name="Land M."/>
            <person name="Hauser L."/>
            <person name="Brambilla E.M."/>
            <person name="Rohde M."/>
            <person name="Verbarg S."/>
            <person name="Goker M."/>
            <person name="Bristow J."/>
            <person name="Eisen J.A."/>
            <person name="Markowitz V."/>
            <person name="Hugenholtz P."/>
            <person name="Kyrpides N.C."/>
            <person name="Klenk H.P."/>
            <person name="Woyke T."/>
        </authorList>
    </citation>
    <scope>NUCLEOTIDE SEQUENCE [LARGE SCALE GENOMIC DNA]</scope>
    <source>
        <strain evidence="5">ATCC 27775 / DSM 1100 / LMG 10767 / O</strain>
    </source>
</reference>
<dbReference type="KEGG" id="hhy:Halhy_3448"/>
<dbReference type="EMBL" id="CP002691">
    <property type="protein sequence ID" value="AEE51304.1"/>
    <property type="molecule type" value="Genomic_DNA"/>
</dbReference>